<proteinExistence type="inferred from homology"/>
<dbReference type="PROSITE" id="PS50931">
    <property type="entry name" value="HTH_LYSR"/>
    <property type="match status" value="1"/>
</dbReference>
<dbReference type="AlphaFoldDB" id="A0A5C6QQQ3"/>
<dbReference type="Gene3D" id="3.40.190.290">
    <property type="match status" value="1"/>
</dbReference>
<dbReference type="SUPFAM" id="SSF53850">
    <property type="entry name" value="Periplasmic binding protein-like II"/>
    <property type="match status" value="1"/>
</dbReference>
<gene>
    <name evidence="6" type="ORF">ESZ26_01580</name>
    <name evidence="7" type="ORF">ESZ27_01190</name>
</gene>
<organism evidence="7 9">
    <name type="scientific">Colwellia hornerae</name>
    <dbReference type="NCBI Taxonomy" id="89402"/>
    <lineage>
        <taxon>Bacteria</taxon>
        <taxon>Pseudomonadati</taxon>
        <taxon>Pseudomonadota</taxon>
        <taxon>Gammaproteobacteria</taxon>
        <taxon>Alteromonadales</taxon>
        <taxon>Colwelliaceae</taxon>
        <taxon>Colwellia</taxon>
    </lineage>
</organism>
<dbReference type="EMBL" id="VOLR01000002">
    <property type="protein sequence ID" value="TWX62553.1"/>
    <property type="molecule type" value="Genomic_DNA"/>
</dbReference>
<dbReference type="OrthoDB" id="9785745at2"/>
<evidence type="ECO:0000256" key="1">
    <source>
        <dbReference type="ARBA" id="ARBA00009437"/>
    </source>
</evidence>
<evidence type="ECO:0000256" key="3">
    <source>
        <dbReference type="ARBA" id="ARBA00023125"/>
    </source>
</evidence>
<dbReference type="Pfam" id="PF00126">
    <property type="entry name" value="HTH_1"/>
    <property type="match status" value="1"/>
</dbReference>
<dbReference type="Pfam" id="PF03466">
    <property type="entry name" value="LysR_substrate"/>
    <property type="match status" value="1"/>
</dbReference>
<dbReference type="EMBL" id="VOLQ01000002">
    <property type="protein sequence ID" value="TWX71465.1"/>
    <property type="molecule type" value="Genomic_DNA"/>
</dbReference>
<sequence>MKSRLHAHVGTIRQLEILLSVHDKGSIKEAAKALFLTQPTVSIQMKKLAEAMGAPLYNYTNRQILFTDIGLELVKTAVEVLDSFTRLDMAIGNIKGFKSGTLRLAVVTTSKYFIPHLLGPFLEKYPDIDIQLNIGNRQQTIERLKQGIDDFYVFSHPPSDIETQSIEFLTNPLVAIAHEDHPIAKKQNLTLKDLSKEPFIMREKGSGTRYAIEEFLKHHNTKLNVKMTIESNEAIKHLVMSKLGISILSAHTLMYGGQSGLVRLPIKELPINAHWFFVWSKSKRQTLLAAEFLDHIETNGRSLLQKEMISNDILSR</sequence>
<keyword evidence="4" id="KW-0804">Transcription</keyword>
<feature type="domain" description="HTH lysR-type" evidence="5">
    <location>
        <begin position="11"/>
        <end position="67"/>
    </location>
</feature>
<dbReference type="InterPro" id="IPR050950">
    <property type="entry name" value="HTH-type_LysR_regulators"/>
</dbReference>
<dbReference type="PANTHER" id="PTHR30419">
    <property type="entry name" value="HTH-TYPE TRANSCRIPTIONAL REGULATOR YBHD"/>
    <property type="match status" value="1"/>
</dbReference>
<dbReference type="InterPro" id="IPR005119">
    <property type="entry name" value="LysR_subst-bd"/>
</dbReference>
<comment type="caution">
    <text evidence="7">The sequence shown here is derived from an EMBL/GenBank/DDBJ whole genome shotgun (WGS) entry which is preliminary data.</text>
</comment>
<keyword evidence="3" id="KW-0238">DNA-binding</keyword>
<comment type="similarity">
    <text evidence="1">Belongs to the LysR transcriptional regulatory family.</text>
</comment>
<evidence type="ECO:0000313" key="9">
    <source>
        <dbReference type="Proteomes" id="UP000321917"/>
    </source>
</evidence>
<dbReference type="Gene3D" id="1.10.10.10">
    <property type="entry name" value="Winged helix-like DNA-binding domain superfamily/Winged helix DNA-binding domain"/>
    <property type="match status" value="1"/>
</dbReference>
<dbReference type="SUPFAM" id="SSF46785">
    <property type="entry name" value="Winged helix' DNA-binding domain"/>
    <property type="match status" value="1"/>
</dbReference>
<reference evidence="7 9" key="1">
    <citation type="submission" date="2019-07" db="EMBL/GenBank/DDBJ databases">
        <title>Genomes of sea-ice associated Colwellia species.</title>
        <authorList>
            <person name="Bowman J.P."/>
        </authorList>
    </citation>
    <scope>NUCLEOTIDE SEQUENCE [LARGE SCALE GENOMIC DNA]</scope>
    <source>
        <strain evidence="6 8">ACAM 607</strain>
        <strain evidence="7 9">IC036</strain>
    </source>
</reference>
<keyword evidence="8" id="KW-1185">Reference proteome</keyword>
<evidence type="ECO:0000313" key="6">
    <source>
        <dbReference type="EMBL" id="TWX62553.1"/>
    </source>
</evidence>
<protein>
    <submittedName>
        <fullName evidence="7">LysR family transcriptional regulator</fullName>
    </submittedName>
</protein>
<dbReference type="PANTHER" id="PTHR30419:SF8">
    <property type="entry name" value="NITROGEN ASSIMILATION TRANSCRIPTIONAL ACTIVATOR-RELATED"/>
    <property type="match status" value="1"/>
</dbReference>
<dbReference type="GO" id="GO:0005829">
    <property type="term" value="C:cytosol"/>
    <property type="evidence" value="ECO:0007669"/>
    <property type="project" value="TreeGrafter"/>
</dbReference>
<evidence type="ECO:0000259" key="5">
    <source>
        <dbReference type="PROSITE" id="PS50931"/>
    </source>
</evidence>
<dbReference type="CDD" id="cd08419">
    <property type="entry name" value="PBP2_CbbR_RubisCO_like"/>
    <property type="match status" value="1"/>
</dbReference>
<evidence type="ECO:0000256" key="2">
    <source>
        <dbReference type="ARBA" id="ARBA00023015"/>
    </source>
</evidence>
<dbReference type="InterPro" id="IPR000847">
    <property type="entry name" value="LysR_HTH_N"/>
</dbReference>
<dbReference type="InterPro" id="IPR036390">
    <property type="entry name" value="WH_DNA-bd_sf"/>
</dbReference>
<dbReference type="GO" id="GO:0003677">
    <property type="term" value="F:DNA binding"/>
    <property type="evidence" value="ECO:0007669"/>
    <property type="project" value="UniProtKB-KW"/>
</dbReference>
<evidence type="ECO:0000256" key="4">
    <source>
        <dbReference type="ARBA" id="ARBA00023163"/>
    </source>
</evidence>
<keyword evidence="2" id="KW-0805">Transcription regulation</keyword>
<dbReference type="Proteomes" id="UP000321917">
    <property type="component" value="Unassembled WGS sequence"/>
</dbReference>
<name>A0A5C6QQQ3_9GAMM</name>
<evidence type="ECO:0000313" key="8">
    <source>
        <dbReference type="Proteomes" id="UP000321525"/>
    </source>
</evidence>
<accession>A0A5C6QQQ3</accession>
<dbReference type="InterPro" id="IPR036388">
    <property type="entry name" value="WH-like_DNA-bd_sf"/>
</dbReference>
<dbReference type="Proteomes" id="UP000321525">
    <property type="component" value="Unassembled WGS sequence"/>
</dbReference>
<dbReference type="GO" id="GO:0003700">
    <property type="term" value="F:DNA-binding transcription factor activity"/>
    <property type="evidence" value="ECO:0007669"/>
    <property type="project" value="InterPro"/>
</dbReference>
<evidence type="ECO:0000313" key="7">
    <source>
        <dbReference type="EMBL" id="TWX71465.1"/>
    </source>
</evidence>
<dbReference type="RefSeq" id="WP_146797386.1">
    <property type="nucleotide sequence ID" value="NZ_VOLP01000003.1"/>
</dbReference>